<gene>
    <name evidence="2" type="ORF">SAMN05443432_102154</name>
</gene>
<name>A0A1M7CGY6_9RHOB</name>
<evidence type="ECO:0000256" key="1">
    <source>
        <dbReference type="SAM" id="MobiDB-lite"/>
    </source>
</evidence>
<proteinExistence type="predicted"/>
<organism evidence="2 3">
    <name type="scientific">Roseovarius litoreus</name>
    <dbReference type="NCBI Taxonomy" id="1155722"/>
    <lineage>
        <taxon>Bacteria</taxon>
        <taxon>Pseudomonadati</taxon>
        <taxon>Pseudomonadota</taxon>
        <taxon>Alphaproteobacteria</taxon>
        <taxon>Rhodobacterales</taxon>
        <taxon>Roseobacteraceae</taxon>
        <taxon>Roseovarius</taxon>
    </lineage>
</organism>
<accession>A0A1M7CGY6</accession>
<evidence type="ECO:0000313" key="3">
    <source>
        <dbReference type="Proteomes" id="UP000322545"/>
    </source>
</evidence>
<keyword evidence="3" id="KW-1185">Reference proteome</keyword>
<dbReference type="Proteomes" id="UP000322545">
    <property type="component" value="Unassembled WGS sequence"/>
</dbReference>
<protein>
    <recommendedName>
        <fullName evidence="4">D-galactarate dehydratase</fullName>
    </recommendedName>
</protein>
<sequence>MKTVFRTVIMGIVLSGCAQVEGLFDRARGPSEPQVAAPVDDQPRPEQRPDSSLLSGAARTPEALDTTTEAERRAARADAASAAAGATDLGTTIASLGAPGEPGFWLRTPLVDSPAKGRLDYPAKGTSVVVDLIPLEAEKGAGSQISLAAMRLLEADLTGLPELRVVRLAQ</sequence>
<dbReference type="AlphaFoldDB" id="A0A1M7CGY6"/>
<dbReference type="RefSeq" id="WP_149778525.1">
    <property type="nucleotide sequence ID" value="NZ_FRCB01000002.1"/>
</dbReference>
<evidence type="ECO:0008006" key="4">
    <source>
        <dbReference type="Google" id="ProtNLM"/>
    </source>
</evidence>
<dbReference type="PROSITE" id="PS51257">
    <property type="entry name" value="PROKAR_LIPOPROTEIN"/>
    <property type="match status" value="1"/>
</dbReference>
<evidence type="ECO:0000313" key="2">
    <source>
        <dbReference type="EMBL" id="SHL66541.1"/>
    </source>
</evidence>
<dbReference type="EMBL" id="FRCB01000002">
    <property type="protein sequence ID" value="SHL66541.1"/>
    <property type="molecule type" value="Genomic_DNA"/>
</dbReference>
<reference evidence="2 3" key="1">
    <citation type="submission" date="2016-11" db="EMBL/GenBank/DDBJ databases">
        <authorList>
            <person name="Varghese N."/>
            <person name="Submissions S."/>
        </authorList>
    </citation>
    <scope>NUCLEOTIDE SEQUENCE [LARGE SCALE GENOMIC DNA]</scope>
    <source>
        <strain evidence="2 3">DSM 28249</strain>
    </source>
</reference>
<feature type="region of interest" description="Disordered" evidence="1">
    <location>
        <begin position="28"/>
        <end position="84"/>
    </location>
</feature>